<dbReference type="EMBL" id="JACHFL010000015">
    <property type="protein sequence ID" value="MBB5365064.1"/>
    <property type="molecule type" value="Genomic_DNA"/>
</dbReference>
<accession>A0A7W8K0N5</accession>
<dbReference type="Pfam" id="PF01816">
    <property type="entry name" value="LRV"/>
    <property type="match status" value="1"/>
</dbReference>
<dbReference type="AlphaFoldDB" id="A0A7W8K0N5"/>
<dbReference type="Proteomes" id="UP000552709">
    <property type="component" value="Unassembled WGS sequence"/>
</dbReference>
<dbReference type="SUPFAM" id="SSF48371">
    <property type="entry name" value="ARM repeat"/>
    <property type="match status" value="1"/>
</dbReference>
<dbReference type="InterPro" id="IPR016024">
    <property type="entry name" value="ARM-type_fold"/>
</dbReference>
<gene>
    <name evidence="1" type="ORF">HNQ08_004182</name>
</gene>
<dbReference type="RefSeq" id="WP_184136247.1">
    <property type="nucleotide sequence ID" value="NZ_JACHFL010000015.1"/>
</dbReference>
<name>A0A7W8K0N5_9DEIO</name>
<comment type="caution">
    <text evidence="1">The sequence shown here is derived from an EMBL/GenBank/DDBJ whole genome shotgun (WGS) entry which is preliminary data.</text>
</comment>
<reference evidence="1 2" key="1">
    <citation type="submission" date="2020-08" db="EMBL/GenBank/DDBJ databases">
        <title>Genomic Encyclopedia of Type Strains, Phase IV (KMG-IV): sequencing the most valuable type-strain genomes for metagenomic binning, comparative biology and taxonomic classification.</title>
        <authorList>
            <person name="Goeker M."/>
        </authorList>
    </citation>
    <scope>NUCLEOTIDE SEQUENCE [LARGE SCALE GENOMIC DNA]</scope>
    <source>
        <strain evidence="1 2">DSM 27939</strain>
    </source>
</reference>
<dbReference type="InterPro" id="IPR011989">
    <property type="entry name" value="ARM-like"/>
</dbReference>
<dbReference type="Gene3D" id="1.25.10.10">
    <property type="entry name" value="Leucine-rich Repeat Variant"/>
    <property type="match status" value="1"/>
</dbReference>
<proteinExistence type="predicted"/>
<dbReference type="InterPro" id="IPR004830">
    <property type="entry name" value="LRR_variant"/>
</dbReference>
<keyword evidence="2" id="KW-1185">Reference proteome</keyword>
<evidence type="ECO:0000313" key="2">
    <source>
        <dbReference type="Proteomes" id="UP000552709"/>
    </source>
</evidence>
<protein>
    <recommendedName>
        <fullName evidence="3">Leucine rich repeat variant</fullName>
    </recommendedName>
</protein>
<evidence type="ECO:0000313" key="1">
    <source>
        <dbReference type="EMBL" id="MBB5365064.1"/>
    </source>
</evidence>
<organism evidence="1 2">
    <name type="scientific">Deinococcus humi</name>
    <dbReference type="NCBI Taxonomy" id="662880"/>
    <lineage>
        <taxon>Bacteria</taxon>
        <taxon>Thermotogati</taxon>
        <taxon>Deinococcota</taxon>
        <taxon>Deinococci</taxon>
        <taxon>Deinococcales</taxon>
        <taxon>Deinococcaceae</taxon>
        <taxon>Deinococcus</taxon>
    </lineage>
</organism>
<evidence type="ECO:0008006" key="3">
    <source>
        <dbReference type="Google" id="ProtNLM"/>
    </source>
</evidence>
<sequence>MAGETESSPSTALLAPGLTAAQLTLLAAHPSSNTRAAVAGHPNTPAAVLGHLAADHPAEVLGNPALQLLRLAQPDLLERWPSDAVLTLVAQSQAPDWLRRYALAHADARFQVAVAAHPALDTRTLQQLVLHPIWKVRARVAARPELLPEVLGTLLQDGDYGVRLVLAARADLPPEAVELLRRDASLLVRQAVAQRTT</sequence>